<comment type="caution">
    <text evidence="6">The sequence shown here is derived from an EMBL/GenBank/DDBJ whole genome shotgun (WGS) entry which is preliminary data.</text>
</comment>
<keyword evidence="2" id="KW-0813">Transport</keyword>
<organism evidence="6 7">
    <name type="scientific">Vagococcus allomyrinae</name>
    <dbReference type="NCBI Taxonomy" id="2794353"/>
    <lineage>
        <taxon>Bacteria</taxon>
        <taxon>Bacillati</taxon>
        <taxon>Bacillota</taxon>
        <taxon>Bacilli</taxon>
        <taxon>Lactobacillales</taxon>
        <taxon>Enterococcaceae</taxon>
        <taxon>Vagococcus</taxon>
    </lineage>
</organism>
<feature type="domain" description="ABC transporter" evidence="5">
    <location>
        <begin position="8"/>
        <end position="248"/>
    </location>
</feature>
<dbReference type="GO" id="GO:0043190">
    <property type="term" value="C:ATP-binding cassette (ABC) transporter complex"/>
    <property type="evidence" value="ECO:0007669"/>
    <property type="project" value="TreeGrafter"/>
</dbReference>
<dbReference type="PANTHER" id="PTHR43553:SF3">
    <property type="entry name" value="ABC TRANSPORTER ATP-BINDING PROTEIN MODF"/>
    <property type="match status" value="1"/>
</dbReference>
<keyword evidence="3" id="KW-0547">Nucleotide-binding</keyword>
<gene>
    <name evidence="6" type="ORF">I6N95_00330</name>
</gene>
<evidence type="ECO:0000259" key="5">
    <source>
        <dbReference type="PROSITE" id="PS50893"/>
    </source>
</evidence>
<evidence type="ECO:0000256" key="1">
    <source>
        <dbReference type="ARBA" id="ARBA00005417"/>
    </source>
</evidence>
<keyword evidence="4 6" id="KW-0067">ATP-binding</keyword>
<dbReference type="Gene3D" id="3.40.50.300">
    <property type="entry name" value="P-loop containing nucleotide triphosphate hydrolases"/>
    <property type="match status" value="1"/>
</dbReference>
<accession>A0A940P1Q3</accession>
<dbReference type="SUPFAM" id="SSF52540">
    <property type="entry name" value="P-loop containing nucleoside triphosphate hydrolases"/>
    <property type="match status" value="1"/>
</dbReference>
<dbReference type="GO" id="GO:0005524">
    <property type="term" value="F:ATP binding"/>
    <property type="evidence" value="ECO:0007669"/>
    <property type="project" value="UniProtKB-KW"/>
</dbReference>
<name>A0A940P1Q3_9ENTE</name>
<evidence type="ECO:0000256" key="4">
    <source>
        <dbReference type="ARBA" id="ARBA00022840"/>
    </source>
</evidence>
<dbReference type="InterPro" id="IPR003439">
    <property type="entry name" value="ABC_transporter-like_ATP-bd"/>
</dbReference>
<sequence length="264" mass="29565">MKEESYLIKFEDVSFIREGHNTILDSINWQVAPKENWAILGLNGSGKTTLLQLITGYLWPTKGNLTVLGERFGQTSIPDLRKQIGWVSSALSYQMKGHFLAEDIVLSGKFATIGIHQIVSLEEQAEARELLTACGGSQLIGKTFDVMSQGQRQITLIARALMAKPPLLILDEPCNGLDLFAREQLLERIHSIANTPDAPNLLFVTHYTEELLPCFDNLILLKEGKIFDQGKTTDLLTKTQLERFYDKPVKLIPMADNRVTVVPN</sequence>
<evidence type="ECO:0000313" key="7">
    <source>
        <dbReference type="Proteomes" id="UP000674938"/>
    </source>
</evidence>
<keyword evidence="7" id="KW-1185">Reference proteome</keyword>
<dbReference type="AlphaFoldDB" id="A0A940P1Q3"/>
<dbReference type="EMBL" id="JAEEGA010000001">
    <property type="protein sequence ID" value="MBP1039440.1"/>
    <property type="molecule type" value="Genomic_DNA"/>
</dbReference>
<comment type="similarity">
    <text evidence="1">Belongs to the ABC transporter superfamily.</text>
</comment>
<proteinExistence type="inferred from homology"/>
<dbReference type="InterPro" id="IPR003593">
    <property type="entry name" value="AAA+_ATPase"/>
</dbReference>
<dbReference type="GO" id="GO:0016887">
    <property type="term" value="F:ATP hydrolysis activity"/>
    <property type="evidence" value="ECO:0007669"/>
    <property type="project" value="InterPro"/>
</dbReference>
<dbReference type="InterPro" id="IPR050095">
    <property type="entry name" value="ECF_ABC_transporter_ATP-bd"/>
</dbReference>
<dbReference type="SMART" id="SM00382">
    <property type="entry name" value="AAA"/>
    <property type="match status" value="1"/>
</dbReference>
<dbReference type="PANTHER" id="PTHR43553">
    <property type="entry name" value="HEAVY METAL TRANSPORTER"/>
    <property type="match status" value="1"/>
</dbReference>
<dbReference type="GO" id="GO:0042626">
    <property type="term" value="F:ATPase-coupled transmembrane transporter activity"/>
    <property type="evidence" value="ECO:0007669"/>
    <property type="project" value="TreeGrafter"/>
</dbReference>
<dbReference type="PROSITE" id="PS50893">
    <property type="entry name" value="ABC_TRANSPORTER_2"/>
    <property type="match status" value="1"/>
</dbReference>
<evidence type="ECO:0000313" key="6">
    <source>
        <dbReference type="EMBL" id="MBP1039440.1"/>
    </source>
</evidence>
<evidence type="ECO:0000256" key="2">
    <source>
        <dbReference type="ARBA" id="ARBA00022448"/>
    </source>
</evidence>
<evidence type="ECO:0000256" key="3">
    <source>
        <dbReference type="ARBA" id="ARBA00022741"/>
    </source>
</evidence>
<reference evidence="6" key="1">
    <citation type="submission" date="2020-12" db="EMBL/GenBank/DDBJ databases">
        <title>Vagococcus allomyrinae sp. nov. and Enterococcus lavae sp. nov., isolated from the larvae of Allomyrina dichotoma.</title>
        <authorList>
            <person name="Lee S.D."/>
        </authorList>
    </citation>
    <scope>NUCLEOTIDE SEQUENCE</scope>
    <source>
        <strain evidence="6">BWB3-3</strain>
    </source>
</reference>
<dbReference type="Proteomes" id="UP000674938">
    <property type="component" value="Unassembled WGS sequence"/>
</dbReference>
<dbReference type="InterPro" id="IPR027417">
    <property type="entry name" value="P-loop_NTPase"/>
</dbReference>
<dbReference type="Pfam" id="PF00005">
    <property type="entry name" value="ABC_tran"/>
    <property type="match status" value="1"/>
</dbReference>
<protein>
    <submittedName>
        <fullName evidence="6">ABC transporter ATP-binding protein</fullName>
    </submittedName>
</protein>